<protein>
    <submittedName>
        <fullName evidence="1">Uncharacterized protein</fullName>
    </submittedName>
</protein>
<reference evidence="2" key="1">
    <citation type="journal article" date="2022" name="Mol. Ecol. Resour.">
        <title>The genomes of chicory, endive, great burdock and yacon provide insights into Asteraceae palaeo-polyploidization history and plant inulin production.</title>
        <authorList>
            <person name="Fan W."/>
            <person name="Wang S."/>
            <person name="Wang H."/>
            <person name="Wang A."/>
            <person name="Jiang F."/>
            <person name="Liu H."/>
            <person name="Zhao H."/>
            <person name="Xu D."/>
            <person name="Zhang Y."/>
        </authorList>
    </citation>
    <scope>NUCLEOTIDE SEQUENCE [LARGE SCALE GENOMIC DNA]</scope>
    <source>
        <strain evidence="2">cv. Niubang</strain>
    </source>
</reference>
<gene>
    <name evidence="1" type="ORF">L6452_19622</name>
</gene>
<evidence type="ECO:0000313" key="2">
    <source>
        <dbReference type="Proteomes" id="UP001055879"/>
    </source>
</evidence>
<organism evidence="1 2">
    <name type="scientific">Arctium lappa</name>
    <name type="common">Greater burdock</name>
    <name type="synonym">Lappa major</name>
    <dbReference type="NCBI Taxonomy" id="4217"/>
    <lineage>
        <taxon>Eukaryota</taxon>
        <taxon>Viridiplantae</taxon>
        <taxon>Streptophyta</taxon>
        <taxon>Embryophyta</taxon>
        <taxon>Tracheophyta</taxon>
        <taxon>Spermatophyta</taxon>
        <taxon>Magnoliopsida</taxon>
        <taxon>eudicotyledons</taxon>
        <taxon>Gunneridae</taxon>
        <taxon>Pentapetalae</taxon>
        <taxon>asterids</taxon>
        <taxon>campanulids</taxon>
        <taxon>Asterales</taxon>
        <taxon>Asteraceae</taxon>
        <taxon>Carduoideae</taxon>
        <taxon>Cardueae</taxon>
        <taxon>Arctiinae</taxon>
        <taxon>Arctium</taxon>
    </lineage>
</organism>
<accession>A0ACB9B9W8</accession>
<name>A0ACB9B9W8_ARCLA</name>
<proteinExistence type="predicted"/>
<reference evidence="1 2" key="2">
    <citation type="journal article" date="2022" name="Mol. Ecol. Resour.">
        <title>The genomes of chicory, endive, great burdock and yacon provide insights into Asteraceae paleo-polyploidization history and plant inulin production.</title>
        <authorList>
            <person name="Fan W."/>
            <person name="Wang S."/>
            <person name="Wang H."/>
            <person name="Wang A."/>
            <person name="Jiang F."/>
            <person name="Liu H."/>
            <person name="Zhao H."/>
            <person name="Xu D."/>
            <person name="Zhang Y."/>
        </authorList>
    </citation>
    <scope>NUCLEOTIDE SEQUENCE [LARGE SCALE GENOMIC DNA]</scope>
    <source>
        <strain evidence="2">cv. Niubang</strain>
    </source>
</reference>
<dbReference type="EMBL" id="CM042052">
    <property type="protein sequence ID" value="KAI3718740.1"/>
    <property type="molecule type" value="Genomic_DNA"/>
</dbReference>
<comment type="caution">
    <text evidence="1">The sequence shown here is derived from an EMBL/GenBank/DDBJ whole genome shotgun (WGS) entry which is preliminary data.</text>
</comment>
<keyword evidence="2" id="KW-1185">Reference proteome</keyword>
<evidence type="ECO:0000313" key="1">
    <source>
        <dbReference type="EMBL" id="KAI3718740.1"/>
    </source>
</evidence>
<sequence length="110" mass="12160">MENHMGRVGFLKSNYGKHGIASYAHQKDVQQILMTSINSITYKDSFLNIWPEVYLLRGKGNNTLISPQDNGSGRKITDNLRDSTIASNYNEAKIKVIGVGGGESNAVNRM</sequence>
<dbReference type="Proteomes" id="UP001055879">
    <property type="component" value="Linkage Group LG06"/>
</dbReference>